<keyword evidence="1" id="KW-0812">Transmembrane</keyword>
<sequence>MTDSGAETMTTTMIWFISILITFAFGVCVNLALLIILVRFRKVTDALITSGIIQTVIDLLICLVYVIHMCSLHVDVHFHVVSFILCHLILSDALLWGLIAVRLNMSMLTAFFYFIQFIFPFMRIEQRRRATNLAMGLLLSLCGLLGAAPHLFTIHYNDVENKCTGDVGEDFLMPSRVVITLRLVILIGLVYNFLVPIGTGAYLYHHVLHVLRIRDKSRHAAAYKEMRLNAIQDLWLQAGSSVLAVCIMFAQKYPNADSLKININVQYIGYFFLGVYSVVYPCVSVAFRRKYRKPVLECLIQMGMHPTDSWLAQRWSVGITEKPKTSMNVSSFRRRTTKI</sequence>
<dbReference type="AlphaFoldDB" id="A0A183B4Y6"/>
<feature type="transmembrane region" description="Helical" evidence="1">
    <location>
        <begin position="12"/>
        <end position="40"/>
    </location>
</feature>
<reference evidence="2 3" key="2">
    <citation type="submission" date="2018-11" db="EMBL/GenBank/DDBJ databases">
        <authorList>
            <consortium name="Pathogen Informatics"/>
        </authorList>
    </citation>
    <scope>NUCLEOTIDE SEQUENCE [LARGE SCALE GENOMIC DNA]</scope>
    <source>
        <strain evidence="2 3">Egypt</strain>
    </source>
</reference>
<dbReference type="Gene3D" id="1.20.1070.10">
    <property type="entry name" value="Rhodopsin 7-helix transmembrane proteins"/>
    <property type="match status" value="1"/>
</dbReference>
<dbReference type="OrthoDB" id="6245830at2759"/>
<feature type="transmembrane region" description="Helical" evidence="1">
    <location>
        <begin position="179"/>
        <end position="204"/>
    </location>
</feature>
<keyword evidence="3" id="KW-1185">Reference proteome</keyword>
<gene>
    <name evidence="2" type="ORF">ECPE_LOCUS14271</name>
</gene>
<evidence type="ECO:0000313" key="2">
    <source>
        <dbReference type="EMBL" id="VDP91543.1"/>
    </source>
</evidence>
<feature type="transmembrane region" description="Helical" evidence="1">
    <location>
        <begin position="234"/>
        <end position="253"/>
    </location>
</feature>
<evidence type="ECO:0000313" key="4">
    <source>
        <dbReference type="WBParaSite" id="ECPE_0001431101-mRNA-1"/>
    </source>
</evidence>
<feature type="transmembrane region" description="Helical" evidence="1">
    <location>
        <begin position="133"/>
        <end position="152"/>
    </location>
</feature>
<dbReference type="WBParaSite" id="ECPE_0001431101-mRNA-1">
    <property type="protein sequence ID" value="ECPE_0001431101-mRNA-1"/>
    <property type="gene ID" value="ECPE_0001431101"/>
</dbReference>
<proteinExistence type="predicted"/>
<dbReference type="Proteomes" id="UP000272942">
    <property type="component" value="Unassembled WGS sequence"/>
</dbReference>
<feature type="transmembrane region" description="Helical" evidence="1">
    <location>
        <begin position="46"/>
        <end position="66"/>
    </location>
</feature>
<keyword evidence="1" id="KW-1133">Transmembrane helix</keyword>
<accession>A0A183B4Y6</accession>
<organism evidence="4">
    <name type="scientific">Echinostoma caproni</name>
    <dbReference type="NCBI Taxonomy" id="27848"/>
    <lineage>
        <taxon>Eukaryota</taxon>
        <taxon>Metazoa</taxon>
        <taxon>Spiralia</taxon>
        <taxon>Lophotrochozoa</taxon>
        <taxon>Platyhelminthes</taxon>
        <taxon>Trematoda</taxon>
        <taxon>Digenea</taxon>
        <taxon>Plagiorchiida</taxon>
        <taxon>Echinostomata</taxon>
        <taxon>Echinostomatoidea</taxon>
        <taxon>Echinostomatidae</taxon>
        <taxon>Echinostoma</taxon>
    </lineage>
</organism>
<feature type="transmembrane region" description="Helical" evidence="1">
    <location>
        <begin position="78"/>
        <end position="99"/>
    </location>
</feature>
<evidence type="ECO:0000256" key="1">
    <source>
        <dbReference type="SAM" id="Phobius"/>
    </source>
</evidence>
<protein>
    <submittedName>
        <fullName evidence="4">G_PROTEIN_RECEP_F1_2 domain-containing protein</fullName>
    </submittedName>
</protein>
<reference evidence="4" key="1">
    <citation type="submission" date="2016-06" db="UniProtKB">
        <authorList>
            <consortium name="WormBaseParasite"/>
        </authorList>
    </citation>
    <scope>IDENTIFICATION</scope>
</reference>
<feature type="transmembrane region" description="Helical" evidence="1">
    <location>
        <begin position="265"/>
        <end position="287"/>
    </location>
</feature>
<dbReference type="SUPFAM" id="SSF81321">
    <property type="entry name" value="Family A G protein-coupled receptor-like"/>
    <property type="match status" value="1"/>
</dbReference>
<dbReference type="EMBL" id="UZAN01057147">
    <property type="protein sequence ID" value="VDP91543.1"/>
    <property type="molecule type" value="Genomic_DNA"/>
</dbReference>
<keyword evidence="1" id="KW-0472">Membrane</keyword>
<evidence type="ECO:0000313" key="3">
    <source>
        <dbReference type="Proteomes" id="UP000272942"/>
    </source>
</evidence>
<name>A0A183B4Y6_9TREM</name>